<keyword evidence="2" id="KW-1185">Reference proteome</keyword>
<protein>
    <submittedName>
        <fullName evidence="3 4">Uncharacterized protein LOC110980185</fullName>
    </submittedName>
</protein>
<dbReference type="RefSeq" id="XP_022092293.1">
    <property type="nucleotide sequence ID" value="XM_022236601.1"/>
</dbReference>
<dbReference type="RefSeq" id="XP_022092291.1">
    <property type="nucleotide sequence ID" value="XM_022236599.1"/>
</dbReference>
<dbReference type="AlphaFoldDB" id="A0A8B7YGC8"/>
<feature type="compositionally biased region" description="Acidic residues" evidence="1">
    <location>
        <begin position="126"/>
        <end position="139"/>
    </location>
</feature>
<feature type="region of interest" description="Disordered" evidence="1">
    <location>
        <begin position="1"/>
        <end position="20"/>
    </location>
</feature>
<feature type="region of interest" description="Disordered" evidence="1">
    <location>
        <begin position="126"/>
        <end position="156"/>
    </location>
</feature>
<name>A0A8B7YGC8_ACAPL</name>
<dbReference type="OrthoDB" id="10057688at2759"/>
<dbReference type="KEGG" id="aplc:110980185"/>
<dbReference type="RefSeq" id="XP_022092292.1">
    <property type="nucleotide sequence ID" value="XM_022236600.1"/>
</dbReference>
<dbReference type="PANTHER" id="PTHR47773">
    <property type="entry name" value="SI:DKEY-9I5.2-RELATED"/>
    <property type="match status" value="1"/>
</dbReference>
<organism evidence="2 5">
    <name type="scientific">Acanthaster planci</name>
    <name type="common">Crown-of-thorns starfish</name>
    <dbReference type="NCBI Taxonomy" id="133434"/>
    <lineage>
        <taxon>Eukaryota</taxon>
        <taxon>Metazoa</taxon>
        <taxon>Echinodermata</taxon>
        <taxon>Eleutherozoa</taxon>
        <taxon>Asterozoa</taxon>
        <taxon>Asteroidea</taxon>
        <taxon>Valvatacea</taxon>
        <taxon>Valvatida</taxon>
        <taxon>Acanthasteridae</taxon>
        <taxon>Acanthaster</taxon>
    </lineage>
</organism>
<reference evidence="3 4" key="1">
    <citation type="submission" date="2025-04" db="UniProtKB">
        <authorList>
            <consortium name="RefSeq"/>
        </authorList>
    </citation>
    <scope>IDENTIFICATION</scope>
</reference>
<dbReference type="GeneID" id="110980185"/>
<gene>
    <name evidence="3 4 5" type="primary">LOC110980185</name>
</gene>
<dbReference type="Proteomes" id="UP000694845">
    <property type="component" value="Unplaced"/>
</dbReference>
<dbReference type="PANTHER" id="PTHR47773:SF1">
    <property type="entry name" value="C2H2-TYPE DOMAIN-CONTAINING PROTEIN"/>
    <property type="match status" value="1"/>
</dbReference>
<evidence type="ECO:0000256" key="1">
    <source>
        <dbReference type="SAM" id="MobiDB-lite"/>
    </source>
</evidence>
<evidence type="ECO:0000313" key="5">
    <source>
        <dbReference type="RefSeq" id="XP_022092293.1"/>
    </source>
</evidence>
<evidence type="ECO:0000313" key="3">
    <source>
        <dbReference type="RefSeq" id="XP_022092291.1"/>
    </source>
</evidence>
<sequence length="190" mass="21077">MSVLTAAEGQGLHKDAGVPPPELLLSRQTAAVPGTTANDVHFQAHLMDGLVRWNADRASEAIAADAPEYRVYCGYLQYTVDLLGQHVLSEPINPTLSIPQKYTELIGVEYFYDQTNVVLGEYYPDDTEGDKVDGDDEAGLDPNIPPLDEAGEATQKNGTTNSKHMCHFFLFVHEHIVKESHYSFFFYLVT</sequence>
<evidence type="ECO:0000313" key="4">
    <source>
        <dbReference type="RefSeq" id="XP_022092292.1"/>
    </source>
</evidence>
<proteinExistence type="predicted"/>
<accession>A0A8B7YGC8</accession>
<evidence type="ECO:0000313" key="2">
    <source>
        <dbReference type="Proteomes" id="UP000694845"/>
    </source>
</evidence>